<dbReference type="InterPro" id="IPR036388">
    <property type="entry name" value="WH-like_DNA-bd_sf"/>
</dbReference>
<dbReference type="Gene3D" id="1.10.10.10">
    <property type="entry name" value="Winged helix-like DNA-binding domain superfamily/Winged helix DNA-binding domain"/>
    <property type="match status" value="1"/>
</dbReference>
<dbReference type="InterPro" id="IPR000847">
    <property type="entry name" value="LysR_HTH_N"/>
</dbReference>
<evidence type="ECO:0000256" key="3">
    <source>
        <dbReference type="ARBA" id="ARBA00023125"/>
    </source>
</evidence>
<evidence type="ECO:0000313" key="6">
    <source>
        <dbReference type="EMBL" id="MFD0959109.1"/>
    </source>
</evidence>
<dbReference type="PRINTS" id="PR00039">
    <property type="entry name" value="HTHLYSR"/>
</dbReference>
<dbReference type="PANTHER" id="PTHR30126:SF39">
    <property type="entry name" value="HTH-TYPE TRANSCRIPTIONAL REGULATOR CYSL"/>
    <property type="match status" value="1"/>
</dbReference>
<protein>
    <submittedName>
        <fullName evidence="6">LysR family transcriptional regulator</fullName>
    </submittedName>
</protein>
<comment type="similarity">
    <text evidence="1">Belongs to the LysR transcriptional regulatory family.</text>
</comment>
<evidence type="ECO:0000259" key="5">
    <source>
        <dbReference type="PROSITE" id="PS50931"/>
    </source>
</evidence>
<dbReference type="PROSITE" id="PS50931">
    <property type="entry name" value="HTH_LYSR"/>
    <property type="match status" value="1"/>
</dbReference>
<keyword evidence="4" id="KW-0804">Transcription</keyword>
<dbReference type="InterPro" id="IPR036390">
    <property type="entry name" value="WH_DNA-bd_sf"/>
</dbReference>
<dbReference type="PANTHER" id="PTHR30126">
    <property type="entry name" value="HTH-TYPE TRANSCRIPTIONAL REGULATOR"/>
    <property type="match status" value="1"/>
</dbReference>
<feature type="domain" description="HTH lysR-type" evidence="5">
    <location>
        <begin position="1"/>
        <end position="58"/>
    </location>
</feature>
<dbReference type="RefSeq" id="WP_377563024.1">
    <property type="nucleotide sequence ID" value="NZ_JBHTJZ010000007.1"/>
</dbReference>
<dbReference type="SUPFAM" id="SSF53850">
    <property type="entry name" value="Periplasmic binding protein-like II"/>
    <property type="match status" value="1"/>
</dbReference>
<proteinExistence type="inferred from homology"/>
<gene>
    <name evidence="6" type="ORF">ACFQ2I_06885</name>
</gene>
<evidence type="ECO:0000313" key="7">
    <source>
        <dbReference type="Proteomes" id="UP001596989"/>
    </source>
</evidence>
<evidence type="ECO:0000256" key="2">
    <source>
        <dbReference type="ARBA" id="ARBA00023015"/>
    </source>
</evidence>
<dbReference type="EMBL" id="JBHTJZ010000007">
    <property type="protein sequence ID" value="MFD0959109.1"/>
    <property type="molecule type" value="Genomic_DNA"/>
</dbReference>
<reference evidence="7" key="1">
    <citation type="journal article" date="2019" name="Int. J. Syst. Evol. Microbiol.">
        <title>The Global Catalogue of Microorganisms (GCM) 10K type strain sequencing project: providing services to taxonomists for standard genome sequencing and annotation.</title>
        <authorList>
            <consortium name="The Broad Institute Genomics Platform"/>
            <consortium name="The Broad Institute Genome Sequencing Center for Infectious Disease"/>
            <person name="Wu L."/>
            <person name="Ma J."/>
        </authorList>
    </citation>
    <scope>NUCLEOTIDE SEQUENCE [LARGE SCALE GENOMIC DNA]</scope>
    <source>
        <strain evidence="7">CCUG 59129</strain>
    </source>
</reference>
<evidence type="ECO:0000256" key="4">
    <source>
        <dbReference type="ARBA" id="ARBA00023163"/>
    </source>
</evidence>
<dbReference type="Proteomes" id="UP001596989">
    <property type="component" value="Unassembled WGS sequence"/>
</dbReference>
<keyword evidence="2" id="KW-0805">Transcription regulation</keyword>
<dbReference type="Pfam" id="PF03466">
    <property type="entry name" value="LysR_substrate"/>
    <property type="match status" value="1"/>
</dbReference>
<dbReference type="SUPFAM" id="SSF46785">
    <property type="entry name" value="Winged helix' DNA-binding domain"/>
    <property type="match status" value="1"/>
</dbReference>
<name>A0ABW3HNM1_9BACL</name>
<accession>A0ABW3HNM1</accession>
<dbReference type="InterPro" id="IPR005119">
    <property type="entry name" value="LysR_subst-bd"/>
</dbReference>
<dbReference type="Gene3D" id="3.40.190.290">
    <property type="match status" value="1"/>
</dbReference>
<evidence type="ECO:0000256" key="1">
    <source>
        <dbReference type="ARBA" id="ARBA00009437"/>
    </source>
</evidence>
<sequence length="296" mass="32968">MTLRHLQIFIAVCDKMNMTAAANTLYVSQSAVSQAIAELEAHYGIRLFERLSRKLYLTRAGEKLLSYARHILRMYSDAESEMRTMQETGMIRIGASVTIGATVLPKLAAAFQMQTPGARMEVVEDNTTKIEGMLLGDQLDLGLVEGEVTQADLISRPFAEDTLVCICGQGHPFWKRESVGAKELEGENFILREAGSGTRNTFEEVMSEHGLSWTATWTCNNADTIKMAVAEGLGISVISQRAVHMEVSAGFLRTVKVEGLSFNRQFKLAYHKHKYLTDAMESFIRYCFAHSVHTIS</sequence>
<organism evidence="6 7">
    <name type="scientific">Paenibacillus chungangensis</name>
    <dbReference type="NCBI Taxonomy" id="696535"/>
    <lineage>
        <taxon>Bacteria</taxon>
        <taxon>Bacillati</taxon>
        <taxon>Bacillota</taxon>
        <taxon>Bacilli</taxon>
        <taxon>Bacillales</taxon>
        <taxon>Paenibacillaceae</taxon>
        <taxon>Paenibacillus</taxon>
    </lineage>
</organism>
<comment type="caution">
    <text evidence="6">The sequence shown here is derived from an EMBL/GenBank/DDBJ whole genome shotgun (WGS) entry which is preliminary data.</text>
</comment>
<keyword evidence="3" id="KW-0238">DNA-binding</keyword>
<keyword evidence="7" id="KW-1185">Reference proteome</keyword>
<dbReference type="Pfam" id="PF00126">
    <property type="entry name" value="HTH_1"/>
    <property type="match status" value="1"/>
</dbReference>